<feature type="signal peptide" evidence="5">
    <location>
        <begin position="1"/>
        <end position="17"/>
    </location>
</feature>
<dbReference type="PROSITE" id="PS00135">
    <property type="entry name" value="TRYPSIN_SER"/>
    <property type="match status" value="1"/>
</dbReference>
<dbReference type="InterPro" id="IPR035914">
    <property type="entry name" value="Sperma_CUB_dom_sf"/>
</dbReference>
<dbReference type="PRINTS" id="PR00722">
    <property type="entry name" value="CHYMOTRYPSIN"/>
</dbReference>
<dbReference type="GO" id="GO:0006508">
    <property type="term" value="P:proteolysis"/>
    <property type="evidence" value="ECO:0007669"/>
    <property type="project" value="UniProtKB-KW"/>
</dbReference>
<dbReference type="Gene3D" id="4.10.400.10">
    <property type="entry name" value="Low-density Lipoprotein Receptor"/>
    <property type="match status" value="1"/>
</dbReference>
<dbReference type="FunFam" id="2.40.10.10:FF:000166">
    <property type="entry name" value="Trypsin"/>
    <property type="match status" value="1"/>
</dbReference>
<dbReference type="GO" id="GO:0004252">
    <property type="term" value="F:serine-type endopeptidase activity"/>
    <property type="evidence" value="ECO:0007669"/>
    <property type="project" value="InterPro"/>
</dbReference>
<evidence type="ECO:0008006" key="10">
    <source>
        <dbReference type="Google" id="ProtNLM"/>
    </source>
</evidence>
<name>A0A1D1UMM5_RAMVA</name>
<organism evidence="8 9">
    <name type="scientific">Ramazzottius varieornatus</name>
    <name type="common">Water bear</name>
    <name type="synonym">Tardigrade</name>
    <dbReference type="NCBI Taxonomy" id="947166"/>
    <lineage>
        <taxon>Eukaryota</taxon>
        <taxon>Metazoa</taxon>
        <taxon>Ecdysozoa</taxon>
        <taxon>Tardigrada</taxon>
        <taxon>Eutardigrada</taxon>
        <taxon>Parachela</taxon>
        <taxon>Hypsibioidea</taxon>
        <taxon>Ramazzottiidae</taxon>
        <taxon>Ramazzottius</taxon>
    </lineage>
</organism>
<dbReference type="PROSITE" id="PS01209">
    <property type="entry name" value="LDLRA_1"/>
    <property type="match status" value="1"/>
</dbReference>
<dbReference type="InterPro" id="IPR002172">
    <property type="entry name" value="LDrepeatLR_classA_rpt"/>
</dbReference>
<dbReference type="SUPFAM" id="SSF50494">
    <property type="entry name" value="Trypsin-like serine proteases"/>
    <property type="match status" value="1"/>
</dbReference>
<keyword evidence="9" id="KW-1185">Reference proteome</keyword>
<accession>A0A1D1UMM5</accession>
<keyword evidence="4" id="KW-0720">Serine protease</keyword>
<dbReference type="EMBL" id="BDGG01000001">
    <property type="protein sequence ID" value="GAU87593.1"/>
    <property type="molecule type" value="Genomic_DNA"/>
</dbReference>
<dbReference type="Gene3D" id="2.40.10.10">
    <property type="entry name" value="Trypsin-like serine proteases"/>
    <property type="match status" value="2"/>
</dbReference>
<dbReference type="OrthoDB" id="546450at2759"/>
<evidence type="ECO:0000259" key="6">
    <source>
        <dbReference type="PROSITE" id="PS01180"/>
    </source>
</evidence>
<dbReference type="InterPro" id="IPR036055">
    <property type="entry name" value="LDL_receptor-like_sf"/>
</dbReference>
<dbReference type="STRING" id="947166.A0A1D1UMM5"/>
<dbReference type="Pfam" id="PF00431">
    <property type="entry name" value="CUB"/>
    <property type="match status" value="1"/>
</dbReference>
<dbReference type="PROSITE" id="PS01180">
    <property type="entry name" value="CUB"/>
    <property type="match status" value="1"/>
</dbReference>
<dbReference type="FunFam" id="2.40.10.10:FF:000002">
    <property type="entry name" value="Transmembrane protease serine"/>
    <property type="match status" value="1"/>
</dbReference>
<dbReference type="CDD" id="cd00041">
    <property type="entry name" value="CUB"/>
    <property type="match status" value="1"/>
</dbReference>
<dbReference type="CDD" id="cd00112">
    <property type="entry name" value="LDLa"/>
    <property type="match status" value="1"/>
</dbReference>
<evidence type="ECO:0000313" key="8">
    <source>
        <dbReference type="EMBL" id="GAU87593.1"/>
    </source>
</evidence>
<dbReference type="PROSITE" id="PS50068">
    <property type="entry name" value="LDLRA_2"/>
    <property type="match status" value="1"/>
</dbReference>
<evidence type="ECO:0000256" key="5">
    <source>
        <dbReference type="SAM" id="SignalP"/>
    </source>
</evidence>
<dbReference type="InterPro" id="IPR001254">
    <property type="entry name" value="Trypsin_dom"/>
</dbReference>
<evidence type="ECO:0000256" key="1">
    <source>
        <dbReference type="ARBA" id="ARBA00023157"/>
    </source>
</evidence>
<dbReference type="PANTHER" id="PTHR24252">
    <property type="entry name" value="ACROSIN-RELATED"/>
    <property type="match status" value="1"/>
</dbReference>
<dbReference type="InterPro" id="IPR043504">
    <property type="entry name" value="Peptidase_S1_PA_chymotrypsin"/>
</dbReference>
<feature type="domain" description="Peptidase S1" evidence="7">
    <location>
        <begin position="215"/>
        <end position="482"/>
    </location>
</feature>
<proteinExistence type="inferred from homology"/>
<dbReference type="Gene3D" id="2.60.120.290">
    <property type="entry name" value="Spermadhesin, CUB domain"/>
    <property type="match status" value="1"/>
</dbReference>
<dbReference type="Pfam" id="PF00089">
    <property type="entry name" value="Trypsin"/>
    <property type="match status" value="2"/>
</dbReference>
<dbReference type="InterPro" id="IPR009003">
    <property type="entry name" value="Peptidase_S1_PA"/>
</dbReference>
<dbReference type="SUPFAM" id="SSF57424">
    <property type="entry name" value="LDL receptor-like module"/>
    <property type="match status" value="1"/>
</dbReference>
<evidence type="ECO:0000256" key="4">
    <source>
        <dbReference type="RuleBase" id="RU363034"/>
    </source>
</evidence>
<evidence type="ECO:0000259" key="7">
    <source>
        <dbReference type="PROSITE" id="PS50240"/>
    </source>
</evidence>
<reference evidence="8 9" key="1">
    <citation type="journal article" date="2016" name="Nat. Commun.">
        <title>Extremotolerant tardigrade genome and improved radiotolerance of human cultured cells by tardigrade-unique protein.</title>
        <authorList>
            <person name="Hashimoto T."/>
            <person name="Horikawa D.D."/>
            <person name="Saito Y."/>
            <person name="Kuwahara H."/>
            <person name="Kozuka-Hata H."/>
            <person name="Shin-I T."/>
            <person name="Minakuchi Y."/>
            <person name="Ohishi K."/>
            <person name="Motoyama A."/>
            <person name="Aizu T."/>
            <person name="Enomoto A."/>
            <person name="Kondo K."/>
            <person name="Tanaka S."/>
            <person name="Hara Y."/>
            <person name="Koshikawa S."/>
            <person name="Sagara H."/>
            <person name="Miura T."/>
            <person name="Yokobori S."/>
            <person name="Miyagawa K."/>
            <person name="Suzuki Y."/>
            <person name="Kubo T."/>
            <person name="Oyama M."/>
            <person name="Kohara Y."/>
            <person name="Fujiyama A."/>
            <person name="Arakawa K."/>
            <person name="Katayama T."/>
            <person name="Toyoda A."/>
            <person name="Kunieda T."/>
        </authorList>
    </citation>
    <scope>NUCLEOTIDE SEQUENCE [LARGE SCALE GENOMIC DNA]</scope>
    <source>
        <strain evidence="8 9">YOKOZUNA-1</strain>
    </source>
</reference>
<dbReference type="InterPro" id="IPR033116">
    <property type="entry name" value="TRYPSIN_SER"/>
</dbReference>
<dbReference type="SMART" id="SM00192">
    <property type="entry name" value="LDLa"/>
    <property type="match status" value="1"/>
</dbReference>
<dbReference type="SUPFAM" id="SSF49854">
    <property type="entry name" value="Spermadhesin, CUB domain"/>
    <property type="match status" value="1"/>
</dbReference>
<protein>
    <recommendedName>
        <fullName evidence="10">CUB domain-containing protein</fullName>
    </recommendedName>
</protein>
<keyword evidence="4" id="KW-0378">Hydrolase</keyword>
<dbReference type="PROSITE" id="PS00134">
    <property type="entry name" value="TRYPSIN_HIS"/>
    <property type="match status" value="1"/>
</dbReference>
<gene>
    <name evidence="8" type="primary">RvY_00418-3</name>
    <name evidence="8" type="synonym">RvY_00418.3</name>
    <name evidence="8" type="ORF">RvY_00418</name>
</gene>
<keyword evidence="1" id="KW-1015">Disulfide bond</keyword>
<evidence type="ECO:0000256" key="2">
    <source>
        <dbReference type="ARBA" id="ARBA00024195"/>
    </source>
</evidence>
<evidence type="ECO:0000313" key="9">
    <source>
        <dbReference type="Proteomes" id="UP000186922"/>
    </source>
</evidence>
<dbReference type="PANTHER" id="PTHR24252:SF7">
    <property type="entry name" value="HYALIN"/>
    <property type="match status" value="1"/>
</dbReference>
<comment type="similarity">
    <text evidence="2">Belongs to the peptidase S1 family. CLIP subfamily.</text>
</comment>
<dbReference type="PROSITE" id="PS50240">
    <property type="entry name" value="TRYPSIN_DOM"/>
    <property type="match status" value="1"/>
</dbReference>
<keyword evidence="4" id="KW-0645">Protease</keyword>
<sequence>MLKAVLCLAALVACASAQCAPNGAMDVEVPAGGKAYIQSPNFGNGDYPNNANCQWNVNSPNSAKLAIEVNSVAFSLEGVSCGFDYVSIFQVNSNGADVLLGKFCGEAGPQGLVASSTRVKVVFRTDSSITKRGFNISFSDPFCNPGSNLCSGSDSVCIRPDQYCDETEDCPDGSDEGPGCSGECGTTTIPPKEDKNARAFRSLVAHRAMGAGNRIVGGVEAEPHSLPWQVAMLSSSGSQLCGGSIINSQWVMTAAHCCKAYAPTAANYKVRVGAHVWSATNEPYAKTYTLEKLFVHPSYQRPKTYSNDFCLLKVNGIFDFGVHVGAICLADDDDCAAGTAAMVSGWGNVNPARMGDQINNFDQFVKNIKDAEAGLLAKDDDPNYNQDARVSTLRQVYVDVVPQANCSTAYPGSISDDMICGARPGKDSCQGDSGGPFVQKNAEGIWKLCGVVSWGRGCAQARYPGVYARVATATEWILQTILSN</sequence>
<dbReference type="CDD" id="cd00190">
    <property type="entry name" value="Tryp_SPc"/>
    <property type="match status" value="1"/>
</dbReference>
<dbReference type="SMART" id="SM00020">
    <property type="entry name" value="Tryp_SPc"/>
    <property type="match status" value="1"/>
</dbReference>
<dbReference type="InterPro" id="IPR000859">
    <property type="entry name" value="CUB_dom"/>
</dbReference>
<keyword evidence="5" id="KW-0732">Signal</keyword>
<dbReference type="SMART" id="SM00042">
    <property type="entry name" value="CUB"/>
    <property type="match status" value="1"/>
</dbReference>
<dbReference type="InterPro" id="IPR001314">
    <property type="entry name" value="Peptidase_S1A"/>
</dbReference>
<comment type="caution">
    <text evidence="3">Lacks conserved residue(s) required for the propagation of feature annotation.</text>
</comment>
<evidence type="ECO:0000256" key="3">
    <source>
        <dbReference type="PROSITE-ProRule" id="PRU00124"/>
    </source>
</evidence>
<feature type="chain" id="PRO_5008897392" description="CUB domain-containing protein" evidence="5">
    <location>
        <begin position="18"/>
        <end position="484"/>
    </location>
</feature>
<dbReference type="InterPro" id="IPR018114">
    <property type="entry name" value="TRYPSIN_HIS"/>
</dbReference>
<dbReference type="AlphaFoldDB" id="A0A1D1UMM5"/>
<dbReference type="InterPro" id="IPR023415">
    <property type="entry name" value="LDLR_class-A_CS"/>
</dbReference>
<comment type="caution">
    <text evidence="8">The sequence shown here is derived from an EMBL/GenBank/DDBJ whole genome shotgun (WGS) entry which is preliminary data.</text>
</comment>
<dbReference type="Proteomes" id="UP000186922">
    <property type="component" value="Unassembled WGS sequence"/>
</dbReference>
<feature type="domain" description="CUB" evidence="6">
    <location>
        <begin position="19"/>
        <end position="141"/>
    </location>
</feature>